<evidence type="ECO:0000313" key="1">
    <source>
        <dbReference type="EMBL" id="BBZ39973.1"/>
    </source>
</evidence>
<dbReference type="Proteomes" id="UP000467385">
    <property type="component" value="Chromosome"/>
</dbReference>
<sequence length="126" mass="13863">MLGIHGQRLAGRDSEEGRIEIRHAVDEAAGPRVGLVAHVRIGVEQDGQIPAAIGRKLRDHVPAFGDHLPQALRGVDPAGEAARHAHNGDRLIRPFQQRTVGALQAINLDQRFAQRLGRMLELINHY</sequence>
<proteinExistence type="predicted"/>
<gene>
    <name evidence="1" type="ORF">MCNS_30360</name>
</gene>
<keyword evidence="2" id="KW-1185">Reference proteome</keyword>
<evidence type="ECO:0000313" key="2">
    <source>
        <dbReference type="Proteomes" id="UP000467385"/>
    </source>
</evidence>
<reference evidence="1 2" key="1">
    <citation type="journal article" date="2019" name="Emerg. Microbes Infect.">
        <title>Comprehensive subspecies identification of 175 nontuberculous mycobacteria species based on 7547 genomic profiles.</title>
        <authorList>
            <person name="Matsumoto Y."/>
            <person name="Kinjo T."/>
            <person name="Motooka D."/>
            <person name="Nabeya D."/>
            <person name="Jung N."/>
            <person name="Uechi K."/>
            <person name="Horii T."/>
            <person name="Iida T."/>
            <person name="Fujita J."/>
            <person name="Nakamura S."/>
        </authorList>
    </citation>
    <scope>NUCLEOTIDE SEQUENCE [LARGE SCALE GENOMIC DNA]</scope>
    <source>
        <strain evidence="1 2">JCM 14738</strain>
    </source>
</reference>
<protein>
    <submittedName>
        <fullName evidence="1">Uncharacterized protein</fullName>
    </submittedName>
</protein>
<dbReference type="AlphaFoldDB" id="A0A7I7YG56"/>
<accession>A0A7I7YG56</accession>
<dbReference type="EMBL" id="AP022613">
    <property type="protein sequence ID" value="BBZ39973.1"/>
    <property type="molecule type" value="Genomic_DNA"/>
</dbReference>
<name>A0A7I7YG56_9MYCO</name>
<organism evidence="1 2">
    <name type="scientific">Mycobacterium conspicuum</name>
    <dbReference type="NCBI Taxonomy" id="44010"/>
    <lineage>
        <taxon>Bacteria</taxon>
        <taxon>Bacillati</taxon>
        <taxon>Actinomycetota</taxon>
        <taxon>Actinomycetes</taxon>
        <taxon>Mycobacteriales</taxon>
        <taxon>Mycobacteriaceae</taxon>
        <taxon>Mycobacterium</taxon>
    </lineage>
</organism>